<dbReference type="InterPro" id="IPR050639">
    <property type="entry name" value="SSR_resolvase"/>
</dbReference>
<feature type="domain" description="Resolvase/invertase-type recombinase catalytic" evidence="1">
    <location>
        <begin position="24"/>
        <end position="169"/>
    </location>
</feature>
<dbReference type="SUPFAM" id="SSF53041">
    <property type="entry name" value="Resolvase-like"/>
    <property type="match status" value="1"/>
</dbReference>
<dbReference type="PROSITE" id="PS51736">
    <property type="entry name" value="RECOMBINASES_3"/>
    <property type="match status" value="1"/>
</dbReference>
<dbReference type="Proteomes" id="UP000655830">
    <property type="component" value="Unassembled WGS sequence"/>
</dbReference>
<accession>A0A926EG43</accession>
<dbReference type="InterPro" id="IPR011109">
    <property type="entry name" value="DNA_bind_recombinase_dom"/>
</dbReference>
<dbReference type="InterPro" id="IPR038109">
    <property type="entry name" value="DNA_bind_recomb_sf"/>
</dbReference>
<dbReference type="Pfam" id="PF13408">
    <property type="entry name" value="Zn_ribbon_recom"/>
    <property type="match status" value="1"/>
</dbReference>
<keyword evidence="4" id="KW-1185">Reference proteome</keyword>
<gene>
    <name evidence="3" type="ORF">H8718_09140</name>
</gene>
<reference evidence="3" key="1">
    <citation type="submission" date="2020-08" db="EMBL/GenBank/DDBJ databases">
        <title>Genome public.</title>
        <authorList>
            <person name="Liu C."/>
            <person name="Sun Q."/>
        </authorList>
    </citation>
    <scope>NUCLEOTIDE SEQUENCE</scope>
    <source>
        <strain evidence="3">NSJ-12</strain>
    </source>
</reference>
<dbReference type="PROSITE" id="PS51737">
    <property type="entry name" value="RECOMBINASE_DNA_BIND"/>
    <property type="match status" value="1"/>
</dbReference>
<dbReference type="GO" id="GO:0003677">
    <property type="term" value="F:DNA binding"/>
    <property type="evidence" value="ECO:0007669"/>
    <property type="project" value="InterPro"/>
</dbReference>
<dbReference type="RefSeq" id="WP_330597624.1">
    <property type="nucleotide sequence ID" value="NZ_JACRSY010000012.1"/>
</dbReference>
<feature type="domain" description="Recombinase" evidence="2">
    <location>
        <begin position="175"/>
        <end position="302"/>
    </location>
</feature>
<dbReference type="SMART" id="SM00857">
    <property type="entry name" value="Resolvase"/>
    <property type="match status" value="1"/>
</dbReference>
<evidence type="ECO:0000259" key="1">
    <source>
        <dbReference type="PROSITE" id="PS51736"/>
    </source>
</evidence>
<dbReference type="InterPro" id="IPR006119">
    <property type="entry name" value="Resolv_N"/>
</dbReference>
<name>A0A926EG43_9FIRM</name>
<dbReference type="Pfam" id="PF07508">
    <property type="entry name" value="Recombinase"/>
    <property type="match status" value="1"/>
</dbReference>
<evidence type="ECO:0000313" key="3">
    <source>
        <dbReference type="EMBL" id="MBC8579694.1"/>
    </source>
</evidence>
<dbReference type="PANTHER" id="PTHR30461">
    <property type="entry name" value="DNA-INVERTASE FROM LAMBDOID PROPHAGE"/>
    <property type="match status" value="1"/>
</dbReference>
<dbReference type="EMBL" id="JACRSY010000012">
    <property type="protein sequence ID" value="MBC8579694.1"/>
    <property type="molecule type" value="Genomic_DNA"/>
</dbReference>
<dbReference type="Gene3D" id="3.90.1750.20">
    <property type="entry name" value="Putative Large Serine Recombinase, Chain B, Domain 2"/>
    <property type="match status" value="1"/>
</dbReference>
<comment type="caution">
    <text evidence="3">The sequence shown here is derived from an EMBL/GenBank/DDBJ whole genome shotgun (WGS) entry which is preliminary data.</text>
</comment>
<proteinExistence type="predicted"/>
<dbReference type="Pfam" id="PF00239">
    <property type="entry name" value="Resolvase"/>
    <property type="match status" value="1"/>
</dbReference>
<dbReference type="Gene3D" id="3.40.50.1390">
    <property type="entry name" value="Resolvase, N-terminal catalytic domain"/>
    <property type="match status" value="1"/>
</dbReference>
<organism evidence="3 4">
    <name type="scientific">Zhenhengia yiwuensis</name>
    <dbReference type="NCBI Taxonomy" id="2763666"/>
    <lineage>
        <taxon>Bacteria</taxon>
        <taxon>Bacillati</taxon>
        <taxon>Bacillota</taxon>
        <taxon>Clostridia</taxon>
        <taxon>Lachnospirales</taxon>
        <taxon>Lachnospiraceae</taxon>
        <taxon>Zhenhengia</taxon>
    </lineage>
</organism>
<dbReference type="PANTHER" id="PTHR30461:SF23">
    <property type="entry name" value="DNA RECOMBINASE-RELATED"/>
    <property type="match status" value="1"/>
</dbReference>
<evidence type="ECO:0000313" key="4">
    <source>
        <dbReference type="Proteomes" id="UP000655830"/>
    </source>
</evidence>
<dbReference type="AlphaFoldDB" id="A0A926EG43"/>
<protein>
    <submittedName>
        <fullName evidence="3">Recombinase family protein</fullName>
    </submittedName>
</protein>
<evidence type="ECO:0000259" key="2">
    <source>
        <dbReference type="PROSITE" id="PS51737"/>
    </source>
</evidence>
<dbReference type="InterPro" id="IPR025827">
    <property type="entry name" value="Zn_ribbon_recom_dom"/>
</dbReference>
<sequence length="536" mass="62399">MNGLMNTQEKDGFTMNTTKHTTKKMACYCRVSTDKEEQLQSLEKQKEYFEKFASDNGYELYGIYADEGISGKQVKKRIKFQEMLEDARLKKFEVVAVKDISRFSRNTVDFLKVVRELKSIGVKVLFTNNNLCSTDSEFVLSVLVSIAQEESLKLSERVKFGKAINAKKGRVPNFVFGYNKVDTFTLEINEYEANTVRKMYELFLEEGYGTLKIAEYLNKNGVLTKKQQRANWYQKTVIDILRNPIYTGKIVNGKTEVTDFITEKRRVIDAKDHIVVERPELRIVSDEDYEKVQRILKERSKSFNLENKRESTKYPFSNLIKCADCGYTFRRRTRQYSKEGKVYKRWCCSIRNAKGKDACINKSVIDEDILLGHIREYLKELISTKESFIKLVIKEVEALVSDITRGIDLDESQLKKQYEELRKERKKYIKLYAKSSITEEELDECLLPVDKEIEKVKLQLAHIIDSTRITSSIGEEVRTYFKDIDKLLEVSKWSNMDLKQLIEEIQVSHTGDVKVKLKMLSEQGMPLTVPFNIDSP</sequence>
<dbReference type="InterPro" id="IPR036162">
    <property type="entry name" value="Resolvase-like_N_sf"/>
</dbReference>
<dbReference type="GO" id="GO:0000150">
    <property type="term" value="F:DNA strand exchange activity"/>
    <property type="evidence" value="ECO:0007669"/>
    <property type="project" value="InterPro"/>
</dbReference>
<dbReference type="CDD" id="cd00338">
    <property type="entry name" value="Ser_Recombinase"/>
    <property type="match status" value="1"/>
</dbReference>